<comment type="caution">
    <text evidence="7">The sequence shown here is derived from an EMBL/GenBank/DDBJ whole genome shotgun (WGS) entry which is preliminary data.</text>
</comment>
<keyword evidence="1 4" id="KW-0378">Hydrolase</keyword>
<dbReference type="InterPro" id="IPR016035">
    <property type="entry name" value="Acyl_Trfase/lysoPLipase"/>
</dbReference>
<evidence type="ECO:0000313" key="7">
    <source>
        <dbReference type="EMBL" id="RIA47375.1"/>
    </source>
</evidence>
<evidence type="ECO:0000313" key="8">
    <source>
        <dbReference type="Proteomes" id="UP000266273"/>
    </source>
</evidence>
<organism evidence="7 8">
    <name type="scientific">Dichotomicrobium thermohalophilum</name>
    <dbReference type="NCBI Taxonomy" id="933063"/>
    <lineage>
        <taxon>Bacteria</taxon>
        <taxon>Pseudomonadati</taxon>
        <taxon>Pseudomonadota</taxon>
        <taxon>Alphaproteobacteria</taxon>
        <taxon>Hyphomicrobiales</taxon>
        <taxon>Hyphomicrobiaceae</taxon>
        <taxon>Dichotomicrobium</taxon>
    </lineage>
</organism>
<dbReference type="AlphaFoldDB" id="A0A397PJB7"/>
<feature type="domain" description="PNPLA" evidence="6">
    <location>
        <begin position="41"/>
        <end position="214"/>
    </location>
</feature>
<dbReference type="Gene3D" id="3.40.1090.10">
    <property type="entry name" value="Cytosolic phospholipase A2 catalytic domain"/>
    <property type="match status" value="2"/>
</dbReference>
<evidence type="ECO:0000256" key="5">
    <source>
        <dbReference type="SAM" id="MobiDB-lite"/>
    </source>
</evidence>
<feature type="region of interest" description="Disordered" evidence="5">
    <location>
        <begin position="1"/>
        <end position="23"/>
    </location>
</feature>
<dbReference type="PROSITE" id="PS51635">
    <property type="entry name" value="PNPLA"/>
    <property type="match status" value="1"/>
</dbReference>
<dbReference type="Proteomes" id="UP000266273">
    <property type="component" value="Unassembled WGS sequence"/>
</dbReference>
<proteinExistence type="predicted"/>
<keyword evidence="2 4" id="KW-0442">Lipid degradation</keyword>
<evidence type="ECO:0000256" key="3">
    <source>
        <dbReference type="ARBA" id="ARBA00023098"/>
    </source>
</evidence>
<keyword evidence="3 4" id="KW-0443">Lipid metabolism</keyword>
<evidence type="ECO:0000256" key="2">
    <source>
        <dbReference type="ARBA" id="ARBA00022963"/>
    </source>
</evidence>
<reference evidence="7 8" key="1">
    <citation type="submission" date="2018-08" db="EMBL/GenBank/DDBJ databases">
        <title>Genomic Encyclopedia of Archaeal and Bacterial Type Strains, Phase II (KMG-II): from individual species to whole genera.</title>
        <authorList>
            <person name="Goeker M."/>
        </authorList>
    </citation>
    <scope>NUCLEOTIDE SEQUENCE [LARGE SCALE GENOMIC DNA]</scope>
    <source>
        <strain evidence="7 8">DSM 5002</strain>
    </source>
</reference>
<name>A0A397PJB7_9HYPH</name>
<gene>
    <name evidence="7" type="ORF">BXY53_2453</name>
</gene>
<sequence length="310" mass="32911">MERNALMAKDSEPAAGNGGDVAAHGGAQHAVETGAPSGIGLALGGGGARGLAHIIVLEAFDELGVRPGIIAGTSIGAIFGAAYSAGMSGKDIRDYCVALFSNRTAVIRRVMNGKTGKLFALWTPRRPAMFDPVVLLRALVPEELDCKFSDLKIPLKVMTSDFYTQSEFVIEAGDVLPAIAASSALPGLLKPVRIEERILIDGGFVNPLPFDILRDDCDYTVAVDVSAGPEYGRTDMPSALEAIIGSTQITLNSIQAEKLRAGAPDALIRPDVCQYNVLDFFKIATILEESEPIRDEVKHALDTYLNRVGA</sequence>
<feature type="active site" description="Nucleophile" evidence="4">
    <location>
        <position position="74"/>
    </location>
</feature>
<evidence type="ECO:0000259" key="6">
    <source>
        <dbReference type="PROSITE" id="PS51635"/>
    </source>
</evidence>
<protein>
    <submittedName>
        <fullName evidence="7">NTE family protein</fullName>
    </submittedName>
</protein>
<feature type="short sequence motif" description="DGA/G" evidence="4">
    <location>
        <begin position="201"/>
        <end position="203"/>
    </location>
</feature>
<dbReference type="GO" id="GO:0016787">
    <property type="term" value="F:hydrolase activity"/>
    <property type="evidence" value="ECO:0007669"/>
    <property type="project" value="UniProtKB-UniRule"/>
</dbReference>
<feature type="short sequence motif" description="GXSXG" evidence="4">
    <location>
        <begin position="72"/>
        <end position="76"/>
    </location>
</feature>
<accession>A0A397PJB7</accession>
<dbReference type="SUPFAM" id="SSF52151">
    <property type="entry name" value="FabD/lysophospholipase-like"/>
    <property type="match status" value="1"/>
</dbReference>
<dbReference type="EMBL" id="QXDF01000003">
    <property type="protein sequence ID" value="RIA47375.1"/>
    <property type="molecule type" value="Genomic_DNA"/>
</dbReference>
<keyword evidence="8" id="KW-1185">Reference proteome</keyword>
<evidence type="ECO:0000256" key="4">
    <source>
        <dbReference type="PROSITE-ProRule" id="PRU01161"/>
    </source>
</evidence>
<dbReference type="PANTHER" id="PTHR14226:SF29">
    <property type="entry name" value="NEUROPATHY TARGET ESTERASE SWS"/>
    <property type="match status" value="1"/>
</dbReference>
<dbReference type="InterPro" id="IPR002641">
    <property type="entry name" value="PNPLA_dom"/>
</dbReference>
<dbReference type="GO" id="GO:0016042">
    <property type="term" value="P:lipid catabolic process"/>
    <property type="evidence" value="ECO:0007669"/>
    <property type="project" value="UniProtKB-UniRule"/>
</dbReference>
<feature type="short sequence motif" description="GXGXXG" evidence="4">
    <location>
        <begin position="45"/>
        <end position="50"/>
    </location>
</feature>
<dbReference type="InterPro" id="IPR050301">
    <property type="entry name" value="NTE"/>
</dbReference>
<dbReference type="PANTHER" id="PTHR14226">
    <property type="entry name" value="NEUROPATHY TARGET ESTERASE/SWISS CHEESE D.MELANOGASTER"/>
    <property type="match status" value="1"/>
</dbReference>
<evidence type="ECO:0000256" key="1">
    <source>
        <dbReference type="ARBA" id="ARBA00022801"/>
    </source>
</evidence>
<dbReference type="Pfam" id="PF01734">
    <property type="entry name" value="Patatin"/>
    <property type="match status" value="1"/>
</dbReference>
<feature type="active site" description="Proton acceptor" evidence="4">
    <location>
        <position position="201"/>
    </location>
</feature>